<proteinExistence type="predicted"/>
<keyword evidence="3" id="KW-1185">Reference proteome</keyword>
<protein>
    <submittedName>
        <fullName evidence="2">Uncharacterized protein</fullName>
    </submittedName>
</protein>
<dbReference type="AlphaFoldDB" id="A0AAV4B5A4"/>
<dbReference type="Proteomes" id="UP000735302">
    <property type="component" value="Unassembled WGS sequence"/>
</dbReference>
<evidence type="ECO:0000313" key="2">
    <source>
        <dbReference type="EMBL" id="GFO18566.1"/>
    </source>
</evidence>
<name>A0AAV4B5A4_9GAST</name>
<comment type="caution">
    <text evidence="2">The sequence shown here is derived from an EMBL/GenBank/DDBJ whole genome shotgun (WGS) entry which is preliminary data.</text>
</comment>
<accession>A0AAV4B5A4</accession>
<evidence type="ECO:0000313" key="3">
    <source>
        <dbReference type="Proteomes" id="UP000735302"/>
    </source>
</evidence>
<feature type="region of interest" description="Disordered" evidence="1">
    <location>
        <begin position="59"/>
        <end position="99"/>
    </location>
</feature>
<organism evidence="2 3">
    <name type="scientific">Plakobranchus ocellatus</name>
    <dbReference type="NCBI Taxonomy" id="259542"/>
    <lineage>
        <taxon>Eukaryota</taxon>
        <taxon>Metazoa</taxon>
        <taxon>Spiralia</taxon>
        <taxon>Lophotrochozoa</taxon>
        <taxon>Mollusca</taxon>
        <taxon>Gastropoda</taxon>
        <taxon>Heterobranchia</taxon>
        <taxon>Euthyneura</taxon>
        <taxon>Panpulmonata</taxon>
        <taxon>Sacoglossa</taxon>
        <taxon>Placobranchoidea</taxon>
        <taxon>Plakobranchidae</taxon>
        <taxon>Plakobranchus</taxon>
    </lineage>
</organism>
<gene>
    <name evidence="2" type="ORF">PoB_004507100</name>
</gene>
<evidence type="ECO:0000256" key="1">
    <source>
        <dbReference type="SAM" id="MobiDB-lite"/>
    </source>
</evidence>
<reference evidence="2 3" key="1">
    <citation type="journal article" date="2021" name="Elife">
        <title>Chloroplast acquisition without the gene transfer in kleptoplastic sea slugs, Plakobranchus ocellatus.</title>
        <authorList>
            <person name="Maeda T."/>
            <person name="Takahashi S."/>
            <person name="Yoshida T."/>
            <person name="Shimamura S."/>
            <person name="Takaki Y."/>
            <person name="Nagai Y."/>
            <person name="Toyoda A."/>
            <person name="Suzuki Y."/>
            <person name="Arimoto A."/>
            <person name="Ishii H."/>
            <person name="Satoh N."/>
            <person name="Nishiyama T."/>
            <person name="Hasebe M."/>
            <person name="Maruyama T."/>
            <person name="Minagawa J."/>
            <person name="Obokata J."/>
            <person name="Shigenobu S."/>
        </authorList>
    </citation>
    <scope>NUCLEOTIDE SEQUENCE [LARGE SCALE GENOMIC DNA]</scope>
</reference>
<sequence length="99" mass="10592">MNGSYDSSGRAVGYQVRSPSFESQSGPNQFIIASPCPSSTKWLIAWFICIASQQKGDLKLLGPPSGQGAGSKARTRDRRVPTDFISGSLSTDPPTPFLQ</sequence>
<dbReference type="EMBL" id="BLXT01004960">
    <property type="protein sequence ID" value="GFO18566.1"/>
    <property type="molecule type" value="Genomic_DNA"/>
</dbReference>